<dbReference type="EMBL" id="KN837176">
    <property type="protein sequence ID" value="KIJ36595.1"/>
    <property type="molecule type" value="Genomic_DNA"/>
</dbReference>
<dbReference type="InterPro" id="IPR001451">
    <property type="entry name" value="Hexapep"/>
</dbReference>
<dbReference type="InterPro" id="IPR024688">
    <property type="entry name" value="Mac_dom"/>
</dbReference>
<dbReference type="InterPro" id="IPR018357">
    <property type="entry name" value="Hexapep_transf_CS"/>
</dbReference>
<dbReference type="Pfam" id="PF12464">
    <property type="entry name" value="Mac"/>
    <property type="match status" value="1"/>
</dbReference>
<gene>
    <name evidence="4" type="ORF">M422DRAFT_782142</name>
</gene>
<feature type="domain" description="Maltose/galactoside acetyltransferase" evidence="3">
    <location>
        <begin position="22"/>
        <end position="78"/>
    </location>
</feature>
<evidence type="ECO:0000256" key="1">
    <source>
        <dbReference type="ARBA" id="ARBA00007274"/>
    </source>
</evidence>
<dbReference type="HOGENOM" id="CLU_051638_3_0_1"/>
<organism evidence="4 5">
    <name type="scientific">Sphaerobolus stellatus (strain SS14)</name>
    <dbReference type="NCBI Taxonomy" id="990650"/>
    <lineage>
        <taxon>Eukaryota</taxon>
        <taxon>Fungi</taxon>
        <taxon>Dikarya</taxon>
        <taxon>Basidiomycota</taxon>
        <taxon>Agaricomycotina</taxon>
        <taxon>Agaricomycetes</taxon>
        <taxon>Phallomycetidae</taxon>
        <taxon>Geastrales</taxon>
        <taxon>Sphaerobolaceae</taxon>
        <taxon>Sphaerobolus</taxon>
    </lineage>
</organism>
<dbReference type="InterPro" id="IPR051159">
    <property type="entry name" value="Hexapeptide_acetyltransf"/>
</dbReference>
<dbReference type="PANTHER" id="PTHR23416">
    <property type="entry name" value="SIALIC ACID SYNTHASE-RELATED"/>
    <property type="match status" value="1"/>
</dbReference>
<dbReference type="AlphaFoldDB" id="A0A0C9VG49"/>
<dbReference type="SUPFAM" id="SSF51161">
    <property type="entry name" value="Trimeric LpxA-like enzymes"/>
    <property type="match status" value="1"/>
</dbReference>
<evidence type="ECO:0000259" key="3">
    <source>
        <dbReference type="Pfam" id="PF12464"/>
    </source>
</evidence>
<dbReference type="PANTHER" id="PTHR23416:SF23">
    <property type="entry name" value="ACETYLTRANSFERASE C18B11.09C-RELATED"/>
    <property type="match status" value="1"/>
</dbReference>
<accession>A0A0C9VG49</accession>
<protein>
    <submittedName>
        <fullName evidence="4">Unplaced genomic scaffold SPHSTscaffold_101, whole genome shotgun sequence</fullName>
    </submittedName>
</protein>
<dbReference type="OrthoDB" id="25818at2759"/>
<evidence type="ECO:0000313" key="4">
    <source>
        <dbReference type="EMBL" id="KIJ36595.1"/>
    </source>
</evidence>
<proteinExistence type="inferred from homology"/>
<dbReference type="Gene3D" id="2.160.10.10">
    <property type="entry name" value="Hexapeptide repeat proteins"/>
    <property type="match status" value="1"/>
</dbReference>
<dbReference type="InterPro" id="IPR011004">
    <property type="entry name" value="Trimer_LpxA-like_sf"/>
</dbReference>
<keyword evidence="5" id="KW-1185">Reference proteome</keyword>
<keyword evidence="2" id="KW-0808">Transferase</keyword>
<dbReference type="GO" id="GO:0008374">
    <property type="term" value="F:O-acyltransferase activity"/>
    <property type="evidence" value="ECO:0007669"/>
    <property type="project" value="TreeGrafter"/>
</dbReference>
<dbReference type="Proteomes" id="UP000054279">
    <property type="component" value="Unassembled WGS sequence"/>
</dbReference>
<reference evidence="4 5" key="1">
    <citation type="submission" date="2014-06" db="EMBL/GenBank/DDBJ databases">
        <title>Evolutionary Origins and Diversification of the Mycorrhizal Mutualists.</title>
        <authorList>
            <consortium name="DOE Joint Genome Institute"/>
            <consortium name="Mycorrhizal Genomics Consortium"/>
            <person name="Kohler A."/>
            <person name="Kuo A."/>
            <person name="Nagy L.G."/>
            <person name="Floudas D."/>
            <person name="Copeland A."/>
            <person name="Barry K.W."/>
            <person name="Cichocki N."/>
            <person name="Veneault-Fourrey C."/>
            <person name="LaButti K."/>
            <person name="Lindquist E.A."/>
            <person name="Lipzen A."/>
            <person name="Lundell T."/>
            <person name="Morin E."/>
            <person name="Murat C."/>
            <person name="Riley R."/>
            <person name="Ohm R."/>
            <person name="Sun H."/>
            <person name="Tunlid A."/>
            <person name="Henrissat B."/>
            <person name="Grigoriev I.V."/>
            <person name="Hibbett D.S."/>
            <person name="Martin F."/>
        </authorList>
    </citation>
    <scope>NUCLEOTIDE SEQUENCE [LARGE SCALE GENOMIC DNA]</scope>
    <source>
        <strain evidence="4 5">SS14</strain>
    </source>
</reference>
<dbReference type="PROSITE" id="PS00101">
    <property type="entry name" value="HEXAPEP_TRANSFERASES"/>
    <property type="match status" value="1"/>
</dbReference>
<evidence type="ECO:0000313" key="5">
    <source>
        <dbReference type="Proteomes" id="UP000054279"/>
    </source>
</evidence>
<name>A0A0C9VG49_SPHS4</name>
<sequence>MSQDEEIAQKALTERQKMERCLPYDGVFDEELMEGRLRARKYMKAYNDYPPATFQPGVGLSQFFGPDERLQNLAELFGLPLERIRRDIFIEPPFYCDYGTQIEFKGSCYINYGATILDAAKVTIGTRAAFGPGVHIYSASHSVNVIERRDLTSGIARSHPVTIGDDVWVGGHVTIIGPCNIGNGVTVAAGAVVKGDVPDNVVVGGNPARILKHLEPPPPLE</sequence>
<comment type="similarity">
    <text evidence="1">Belongs to the transferase hexapeptide repeat family.</text>
</comment>
<evidence type="ECO:0000256" key="2">
    <source>
        <dbReference type="ARBA" id="ARBA00022679"/>
    </source>
</evidence>
<dbReference type="GO" id="GO:0016407">
    <property type="term" value="F:acetyltransferase activity"/>
    <property type="evidence" value="ECO:0007669"/>
    <property type="project" value="InterPro"/>
</dbReference>
<dbReference type="Pfam" id="PF00132">
    <property type="entry name" value="Hexapep"/>
    <property type="match status" value="1"/>
</dbReference>
<dbReference type="CDD" id="cd03357">
    <property type="entry name" value="LbH_MAT_GAT"/>
    <property type="match status" value="1"/>
</dbReference>